<sequence length="191" mass="21983">MDKDDLPDFTQLISCKDLPNITLQNIHPIHSMKVFMSEPKNADASIPELIKRQEVSGEQYRKVLKVIKERLVLKMATMQELKKYLLDLHSEIRKPGAGTRFVTNQEKVKLHFLDETEIREVELSDAVERCNIKLSSLYCEILALDSDMGSVAYLERVAQINIDFILDWHKTQKQKKTGKVHSAGEVFKNTV</sequence>
<dbReference type="AlphaFoldDB" id="A0A6P8JWM2"/>
<gene>
    <name evidence="2" type="primary">LOC117137409</name>
</gene>
<dbReference type="GeneID" id="117137409"/>
<dbReference type="RefSeq" id="XP_033154726.1">
    <property type="nucleotide sequence ID" value="XM_033298835.1"/>
</dbReference>
<protein>
    <submittedName>
        <fullName evidence="2">Uncharacterized protein LOC117137409</fullName>
    </submittedName>
</protein>
<evidence type="ECO:0000313" key="1">
    <source>
        <dbReference type="Proteomes" id="UP000515162"/>
    </source>
</evidence>
<reference evidence="2" key="1">
    <citation type="submission" date="2025-08" db="UniProtKB">
        <authorList>
            <consortium name="RefSeq"/>
        </authorList>
    </citation>
    <scope>IDENTIFICATION</scope>
    <source>
        <strain evidence="2">Mau12</strain>
        <tissue evidence="2">Whole Body</tissue>
    </source>
</reference>
<accession>A0A6P8JWM2</accession>
<keyword evidence="1" id="KW-1185">Reference proteome</keyword>
<dbReference type="Proteomes" id="UP000515162">
    <property type="component" value="Chromosome 2R"/>
</dbReference>
<name>A0A6P8JWM2_DROMA</name>
<evidence type="ECO:0000313" key="2">
    <source>
        <dbReference type="RefSeq" id="XP_033154726.1"/>
    </source>
</evidence>
<organism evidence="1 2">
    <name type="scientific">Drosophila mauritiana</name>
    <name type="common">Fruit fly</name>
    <dbReference type="NCBI Taxonomy" id="7226"/>
    <lineage>
        <taxon>Eukaryota</taxon>
        <taxon>Metazoa</taxon>
        <taxon>Ecdysozoa</taxon>
        <taxon>Arthropoda</taxon>
        <taxon>Hexapoda</taxon>
        <taxon>Insecta</taxon>
        <taxon>Pterygota</taxon>
        <taxon>Neoptera</taxon>
        <taxon>Endopterygota</taxon>
        <taxon>Diptera</taxon>
        <taxon>Brachycera</taxon>
        <taxon>Muscomorpha</taxon>
        <taxon>Ephydroidea</taxon>
        <taxon>Drosophilidae</taxon>
        <taxon>Drosophila</taxon>
        <taxon>Sophophora</taxon>
    </lineage>
</organism>
<proteinExistence type="predicted"/>